<dbReference type="RefSeq" id="WP_025411052.1">
    <property type="nucleotide sequence ID" value="NZ_CP007128.1"/>
</dbReference>
<keyword evidence="4" id="KW-1185">Reference proteome</keyword>
<dbReference type="GO" id="GO:0005886">
    <property type="term" value="C:plasma membrane"/>
    <property type="evidence" value="ECO:0007669"/>
    <property type="project" value="TreeGrafter"/>
</dbReference>
<dbReference type="eggNOG" id="COG0586">
    <property type="taxonomic scope" value="Bacteria"/>
</dbReference>
<dbReference type="InterPro" id="IPR032816">
    <property type="entry name" value="VTT_dom"/>
</dbReference>
<dbReference type="OrthoDB" id="948134at2"/>
<proteinExistence type="predicted"/>
<dbReference type="EMBL" id="CP007128">
    <property type="protein sequence ID" value="AHG89555.1"/>
    <property type="molecule type" value="Genomic_DNA"/>
</dbReference>
<evidence type="ECO:0000313" key="3">
    <source>
        <dbReference type="EMBL" id="AHG89555.1"/>
    </source>
</evidence>
<name>W0RGU6_9BACT</name>
<accession>W0RGU6</accession>
<dbReference type="KEGG" id="gba:J421_2018"/>
<feature type="domain" description="VTT" evidence="2">
    <location>
        <begin position="17"/>
        <end position="131"/>
    </location>
</feature>
<feature type="transmembrane region" description="Helical" evidence="1">
    <location>
        <begin position="147"/>
        <end position="166"/>
    </location>
</feature>
<evidence type="ECO:0000256" key="1">
    <source>
        <dbReference type="SAM" id="Phobius"/>
    </source>
</evidence>
<gene>
    <name evidence="3" type="ORF">J421_2018</name>
</gene>
<organism evidence="3 4">
    <name type="scientific">Gemmatirosa kalamazoonensis</name>
    <dbReference type="NCBI Taxonomy" id="861299"/>
    <lineage>
        <taxon>Bacteria</taxon>
        <taxon>Pseudomonadati</taxon>
        <taxon>Gemmatimonadota</taxon>
        <taxon>Gemmatimonadia</taxon>
        <taxon>Gemmatimonadales</taxon>
        <taxon>Gemmatimonadaceae</taxon>
        <taxon>Gemmatirosa</taxon>
    </lineage>
</organism>
<evidence type="ECO:0000259" key="2">
    <source>
        <dbReference type="Pfam" id="PF09335"/>
    </source>
</evidence>
<feature type="transmembrane region" description="Helical" evidence="1">
    <location>
        <begin position="108"/>
        <end position="127"/>
    </location>
</feature>
<evidence type="ECO:0000313" key="4">
    <source>
        <dbReference type="Proteomes" id="UP000019151"/>
    </source>
</evidence>
<protein>
    <submittedName>
        <fullName evidence="3">SNARE associated protein</fullName>
    </submittedName>
</protein>
<keyword evidence="1" id="KW-0472">Membrane</keyword>
<dbReference type="Pfam" id="PF09335">
    <property type="entry name" value="VTT_dom"/>
    <property type="match status" value="1"/>
</dbReference>
<dbReference type="STRING" id="861299.J421_2018"/>
<keyword evidence="1" id="KW-0812">Transmembrane</keyword>
<dbReference type="Proteomes" id="UP000019151">
    <property type="component" value="Chromosome"/>
</dbReference>
<keyword evidence="1" id="KW-1133">Transmembrane helix</keyword>
<dbReference type="AlphaFoldDB" id="W0RGU6"/>
<dbReference type="PANTHER" id="PTHR42709:SF2">
    <property type="entry name" value="INNER MEMBRANE PROTEIN YOHD"/>
    <property type="match status" value="1"/>
</dbReference>
<feature type="transmembrane region" description="Helical" evidence="1">
    <location>
        <begin position="32"/>
        <end position="53"/>
    </location>
</feature>
<reference evidence="3 4" key="1">
    <citation type="journal article" date="2014" name="Genome Announc.">
        <title>Genome Sequence and Methylome of Soil Bacterium Gemmatirosa kalamazoonensis KBS708T, a Member of the Rarely Cultivated Gemmatimonadetes Phylum.</title>
        <authorList>
            <person name="Debruyn J.M."/>
            <person name="Radosevich M."/>
            <person name="Wommack K.E."/>
            <person name="Polson S.W."/>
            <person name="Hauser L.J."/>
            <person name="Fawaz M.N."/>
            <person name="Korlach J."/>
            <person name="Tsai Y.C."/>
        </authorList>
    </citation>
    <scope>NUCLEOTIDE SEQUENCE [LARGE SCALE GENOMIC DNA]</scope>
    <source>
        <strain evidence="3 4">KBS708</strain>
    </source>
</reference>
<dbReference type="InParanoid" id="W0RGU6"/>
<dbReference type="HOGENOM" id="CLU_044208_7_2_0"/>
<dbReference type="InterPro" id="IPR051311">
    <property type="entry name" value="DedA_domain"/>
</dbReference>
<sequence length="189" mass="21055">MTLGASTIVTEELTPIVGGLAASQGELGLKRVMISIALGGWIATTLLYLLGAWRGRWVRRRWPKVGRYMKRALRAVRRRPWRSALAVRFAFGARLLLPLACGAAHLPMWLYFIGSAVSSIVWAVLFTEVGYLFGEAAVTALRRMEHYDQYVAAVLIGIGVVALLIYRQRRQRRRQQSRATDRTAGALGS</sequence>
<dbReference type="PANTHER" id="PTHR42709">
    <property type="entry name" value="ALKALINE PHOSPHATASE LIKE PROTEIN"/>
    <property type="match status" value="1"/>
</dbReference>